<dbReference type="GO" id="GO:0042602">
    <property type="term" value="F:riboflavin reductase (NADPH) activity"/>
    <property type="evidence" value="ECO:0007669"/>
    <property type="project" value="TreeGrafter"/>
</dbReference>
<accession>A0A8J8BAF4</accession>
<dbReference type="PANTHER" id="PTHR30466:SF11">
    <property type="entry name" value="FLAVIN-DEPENDENT MONOOXYGENASE, REDUCTASE SUBUNIT HSAB"/>
    <property type="match status" value="1"/>
</dbReference>
<dbReference type="RefSeq" id="WP_211466075.1">
    <property type="nucleotide sequence ID" value="NZ_JAGSXH010000017.1"/>
</dbReference>
<feature type="domain" description="Flavin reductase like" evidence="4">
    <location>
        <begin position="53"/>
        <end position="196"/>
    </location>
</feature>
<dbReference type="InterPro" id="IPR050268">
    <property type="entry name" value="NADH-dep_flavin_reductase"/>
</dbReference>
<dbReference type="Proteomes" id="UP000677913">
    <property type="component" value="Unassembled WGS sequence"/>
</dbReference>
<comment type="similarity">
    <text evidence="1">Belongs to the non-flavoprotein flavin reductase family.</text>
</comment>
<dbReference type="SUPFAM" id="SSF50475">
    <property type="entry name" value="FMN-binding split barrel"/>
    <property type="match status" value="1"/>
</dbReference>
<evidence type="ECO:0000313" key="6">
    <source>
        <dbReference type="Proteomes" id="UP000677913"/>
    </source>
</evidence>
<evidence type="ECO:0000259" key="4">
    <source>
        <dbReference type="SMART" id="SM00903"/>
    </source>
</evidence>
<sequence>MDGRRRATSGFERADTPSTALPFRPHHLAATARGAHDTEPAAAPAPARFREVLGNFATGVTVITALDGPAPVGFTCQAFTSLSLDPPMVSFSVSRDSSTRPRILAAGRFCVNVLAFDQHGLCARFAARGADRFAGVDWWRSPGGCPVLDGSLAWIDCTVEAGYPAGDHMIVVGNVRALSVQREAAPLVYHRGAFANCFPLANTGALPRVC</sequence>
<evidence type="ECO:0000256" key="3">
    <source>
        <dbReference type="SAM" id="MobiDB-lite"/>
    </source>
</evidence>
<dbReference type="EMBL" id="JAGSXH010000017">
    <property type="protein sequence ID" value="MBS2962902.1"/>
    <property type="molecule type" value="Genomic_DNA"/>
</dbReference>
<dbReference type="Pfam" id="PF01613">
    <property type="entry name" value="Flavin_Reduct"/>
    <property type="match status" value="1"/>
</dbReference>
<name>A0A8J8BAF4_9ACTN</name>
<dbReference type="Gene3D" id="2.30.110.10">
    <property type="entry name" value="Electron Transport, Fmn-binding Protein, Chain A"/>
    <property type="match status" value="1"/>
</dbReference>
<dbReference type="PANTHER" id="PTHR30466">
    <property type="entry name" value="FLAVIN REDUCTASE"/>
    <property type="match status" value="1"/>
</dbReference>
<dbReference type="InterPro" id="IPR002563">
    <property type="entry name" value="Flavin_Rdtase-like_dom"/>
</dbReference>
<dbReference type="AlphaFoldDB" id="A0A8J8BAF4"/>
<keyword evidence="2" id="KW-0560">Oxidoreductase</keyword>
<evidence type="ECO:0000256" key="2">
    <source>
        <dbReference type="ARBA" id="ARBA00023002"/>
    </source>
</evidence>
<gene>
    <name evidence="5" type="ORF">KGA66_07600</name>
</gene>
<protein>
    <submittedName>
        <fullName evidence="5">Flavin reductase family protein</fullName>
    </submittedName>
</protein>
<feature type="region of interest" description="Disordered" evidence="3">
    <location>
        <begin position="1"/>
        <end position="24"/>
    </location>
</feature>
<comment type="caution">
    <text evidence="5">The sequence shown here is derived from an EMBL/GenBank/DDBJ whole genome shotgun (WGS) entry which is preliminary data.</text>
</comment>
<reference evidence="5" key="1">
    <citation type="submission" date="2021-04" db="EMBL/GenBank/DDBJ databases">
        <title>Genome based classification of Actinospica acidithermotolerans sp. nov., an actinobacterium isolated from an Indonesian hot spring.</title>
        <authorList>
            <person name="Kusuma A.B."/>
            <person name="Putra K.E."/>
            <person name="Nafisah S."/>
            <person name="Loh J."/>
            <person name="Nouioui I."/>
            <person name="Goodfellow M."/>
        </authorList>
    </citation>
    <scope>NUCLEOTIDE SEQUENCE</scope>
    <source>
        <strain evidence="5">DSM 45618</strain>
    </source>
</reference>
<dbReference type="InterPro" id="IPR012349">
    <property type="entry name" value="Split_barrel_FMN-bd"/>
</dbReference>
<keyword evidence="6" id="KW-1185">Reference proteome</keyword>
<dbReference type="GO" id="GO:0010181">
    <property type="term" value="F:FMN binding"/>
    <property type="evidence" value="ECO:0007669"/>
    <property type="project" value="InterPro"/>
</dbReference>
<evidence type="ECO:0000256" key="1">
    <source>
        <dbReference type="ARBA" id="ARBA00008898"/>
    </source>
</evidence>
<organism evidence="5 6">
    <name type="scientific">Actinocrinis puniceicyclus</name>
    <dbReference type="NCBI Taxonomy" id="977794"/>
    <lineage>
        <taxon>Bacteria</taxon>
        <taxon>Bacillati</taxon>
        <taxon>Actinomycetota</taxon>
        <taxon>Actinomycetes</taxon>
        <taxon>Catenulisporales</taxon>
        <taxon>Actinospicaceae</taxon>
        <taxon>Actinocrinis</taxon>
    </lineage>
</organism>
<evidence type="ECO:0000313" key="5">
    <source>
        <dbReference type="EMBL" id="MBS2962902.1"/>
    </source>
</evidence>
<proteinExistence type="inferred from homology"/>
<dbReference type="SMART" id="SM00903">
    <property type="entry name" value="Flavin_Reduct"/>
    <property type="match status" value="1"/>
</dbReference>